<dbReference type="EMBL" id="LXQA010542967">
    <property type="protein sequence ID" value="MCI58240.1"/>
    <property type="molecule type" value="Genomic_DNA"/>
</dbReference>
<accession>A0A392TDD9</accession>
<comment type="caution">
    <text evidence="1">The sequence shown here is derived from an EMBL/GenBank/DDBJ whole genome shotgun (WGS) entry which is preliminary data.</text>
</comment>
<dbReference type="AlphaFoldDB" id="A0A392TDD9"/>
<keyword evidence="2" id="KW-1185">Reference proteome</keyword>
<dbReference type="Proteomes" id="UP000265520">
    <property type="component" value="Unassembled WGS sequence"/>
</dbReference>
<name>A0A392TDD9_9FABA</name>
<reference evidence="1 2" key="1">
    <citation type="journal article" date="2018" name="Front. Plant Sci.">
        <title>Red Clover (Trifolium pratense) and Zigzag Clover (T. medium) - A Picture of Genomic Similarities and Differences.</title>
        <authorList>
            <person name="Dluhosova J."/>
            <person name="Istvanek J."/>
            <person name="Nedelnik J."/>
            <person name="Repkova J."/>
        </authorList>
    </citation>
    <scope>NUCLEOTIDE SEQUENCE [LARGE SCALE GENOMIC DNA]</scope>
    <source>
        <strain evidence="2">cv. 10/8</strain>
        <tissue evidence="1">Leaf</tissue>
    </source>
</reference>
<evidence type="ECO:0000313" key="2">
    <source>
        <dbReference type="Proteomes" id="UP000265520"/>
    </source>
</evidence>
<proteinExistence type="predicted"/>
<sequence length="63" mass="6726">SGACIEIEEVDIPIHRTISDFGKDREGSVSNCVATVIVKSTRCIPCVPVEEICSGPVACYRDG</sequence>
<protein>
    <submittedName>
        <fullName evidence="1">Uncharacterized protein</fullName>
    </submittedName>
</protein>
<feature type="non-terminal residue" evidence="1">
    <location>
        <position position="1"/>
    </location>
</feature>
<evidence type="ECO:0000313" key="1">
    <source>
        <dbReference type="EMBL" id="MCI58240.1"/>
    </source>
</evidence>
<organism evidence="1 2">
    <name type="scientific">Trifolium medium</name>
    <dbReference type="NCBI Taxonomy" id="97028"/>
    <lineage>
        <taxon>Eukaryota</taxon>
        <taxon>Viridiplantae</taxon>
        <taxon>Streptophyta</taxon>
        <taxon>Embryophyta</taxon>
        <taxon>Tracheophyta</taxon>
        <taxon>Spermatophyta</taxon>
        <taxon>Magnoliopsida</taxon>
        <taxon>eudicotyledons</taxon>
        <taxon>Gunneridae</taxon>
        <taxon>Pentapetalae</taxon>
        <taxon>rosids</taxon>
        <taxon>fabids</taxon>
        <taxon>Fabales</taxon>
        <taxon>Fabaceae</taxon>
        <taxon>Papilionoideae</taxon>
        <taxon>50 kb inversion clade</taxon>
        <taxon>NPAAA clade</taxon>
        <taxon>Hologalegina</taxon>
        <taxon>IRL clade</taxon>
        <taxon>Trifolieae</taxon>
        <taxon>Trifolium</taxon>
    </lineage>
</organism>